<feature type="compositionally biased region" description="Acidic residues" evidence="1">
    <location>
        <begin position="448"/>
        <end position="474"/>
    </location>
</feature>
<dbReference type="HOGENOM" id="CLU_447209_0_0_1"/>
<evidence type="ECO:0000313" key="2">
    <source>
        <dbReference type="EMBL" id="EAL66514.1"/>
    </source>
</evidence>
<dbReference type="PaxDb" id="44689-DDB0204282"/>
<dbReference type="GeneID" id="8623307"/>
<comment type="caution">
    <text evidence="2">The sequence shown here is derived from an EMBL/GenBank/DDBJ whole genome shotgun (WGS) entry which is preliminary data.</text>
</comment>
<dbReference type="InterPro" id="IPR011990">
    <property type="entry name" value="TPR-like_helical_dom_sf"/>
</dbReference>
<dbReference type="AlphaFoldDB" id="Q54T96"/>
<keyword evidence="3" id="KW-1185">Reference proteome</keyword>
<evidence type="ECO:0000256" key="1">
    <source>
        <dbReference type="SAM" id="MobiDB-lite"/>
    </source>
</evidence>
<proteinExistence type="predicted"/>
<evidence type="ECO:0000313" key="3">
    <source>
        <dbReference type="Proteomes" id="UP000002195"/>
    </source>
</evidence>
<dbReference type="EMBL" id="AAFI02000043">
    <property type="protein sequence ID" value="EAL66514.1"/>
    <property type="molecule type" value="Genomic_DNA"/>
</dbReference>
<feature type="compositionally biased region" description="Acidic residues" evidence="1">
    <location>
        <begin position="425"/>
        <end position="438"/>
    </location>
</feature>
<reference evidence="2 3" key="1">
    <citation type="journal article" date="2005" name="Nature">
        <title>The genome of the social amoeba Dictyostelium discoideum.</title>
        <authorList>
            <consortium name="The Dictyostelium discoideum Sequencing Consortium"/>
            <person name="Eichinger L."/>
            <person name="Pachebat J.A."/>
            <person name="Glockner G."/>
            <person name="Rajandream M.A."/>
            <person name="Sucgang R."/>
            <person name="Berriman M."/>
            <person name="Song J."/>
            <person name="Olsen R."/>
            <person name="Szafranski K."/>
            <person name="Xu Q."/>
            <person name="Tunggal B."/>
            <person name="Kummerfeld S."/>
            <person name="Madera M."/>
            <person name="Konfortov B.A."/>
            <person name="Rivero F."/>
            <person name="Bankier A.T."/>
            <person name="Lehmann R."/>
            <person name="Hamlin N."/>
            <person name="Davies R."/>
            <person name="Gaudet P."/>
            <person name="Fey P."/>
            <person name="Pilcher K."/>
            <person name="Chen G."/>
            <person name="Saunders D."/>
            <person name="Sodergren E."/>
            <person name="Davis P."/>
            <person name="Kerhornou A."/>
            <person name="Nie X."/>
            <person name="Hall N."/>
            <person name="Anjard C."/>
            <person name="Hemphill L."/>
            <person name="Bason N."/>
            <person name="Farbrother P."/>
            <person name="Desany B."/>
            <person name="Just E."/>
            <person name="Morio T."/>
            <person name="Rost R."/>
            <person name="Churcher C."/>
            <person name="Cooper J."/>
            <person name="Haydock S."/>
            <person name="van Driessche N."/>
            <person name="Cronin A."/>
            <person name="Goodhead I."/>
            <person name="Muzny D."/>
            <person name="Mourier T."/>
            <person name="Pain A."/>
            <person name="Lu M."/>
            <person name="Harper D."/>
            <person name="Lindsay R."/>
            <person name="Hauser H."/>
            <person name="James K."/>
            <person name="Quiles M."/>
            <person name="Madan Babu M."/>
            <person name="Saito T."/>
            <person name="Buchrieser C."/>
            <person name="Wardroper A."/>
            <person name="Felder M."/>
            <person name="Thangavelu M."/>
            <person name="Johnson D."/>
            <person name="Knights A."/>
            <person name="Loulseged H."/>
            <person name="Mungall K."/>
            <person name="Oliver K."/>
            <person name="Price C."/>
            <person name="Quail M.A."/>
            <person name="Urushihara H."/>
            <person name="Hernandez J."/>
            <person name="Rabbinowitsch E."/>
            <person name="Steffen D."/>
            <person name="Sanders M."/>
            <person name="Ma J."/>
            <person name="Kohara Y."/>
            <person name="Sharp S."/>
            <person name="Simmonds M."/>
            <person name="Spiegler S."/>
            <person name="Tivey A."/>
            <person name="Sugano S."/>
            <person name="White B."/>
            <person name="Walker D."/>
            <person name="Woodward J."/>
            <person name="Winckler T."/>
            <person name="Tanaka Y."/>
            <person name="Shaulsky G."/>
            <person name="Schleicher M."/>
            <person name="Weinstock G."/>
            <person name="Rosenthal A."/>
            <person name="Cox E.C."/>
            <person name="Chisholm R.L."/>
            <person name="Gibbs R."/>
            <person name="Loomis W.F."/>
            <person name="Platzer M."/>
            <person name="Kay R.R."/>
            <person name="Williams J."/>
            <person name="Dear P.H."/>
            <person name="Noegel A.A."/>
            <person name="Barrell B."/>
            <person name="Kuspa A."/>
        </authorList>
    </citation>
    <scope>NUCLEOTIDE SEQUENCE [LARGE SCALE GENOMIC DNA]</scope>
    <source>
        <strain evidence="2 3">AX4</strain>
    </source>
</reference>
<dbReference type="STRING" id="44689.Q54T96"/>
<accession>Q54T96</accession>
<dbReference type="Proteomes" id="UP000002195">
    <property type="component" value="Unassembled WGS sequence"/>
</dbReference>
<dbReference type="dictyBase" id="DDB_G0281909"/>
<dbReference type="SUPFAM" id="SSF48371">
    <property type="entry name" value="ARM repeat"/>
    <property type="match status" value="1"/>
</dbReference>
<dbReference type="FunCoup" id="Q54T96">
    <property type="interactions" value="362"/>
</dbReference>
<organism evidence="2 3">
    <name type="scientific">Dictyostelium discoideum</name>
    <name type="common">Social amoeba</name>
    <dbReference type="NCBI Taxonomy" id="44689"/>
    <lineage>
        <taxon>Eukaryota</taxon>
        <taxon>Amoebozoa</taxon>
        <taxon>Evosea</taxon>
        <taxon>Eumycetozoa</taxon>
        <taxon>Dictyostelia</taxon>
        <taxon>Dictyosteliales</taxon>
        <taxon>Dictyosteliaceae</taxon>
        <taxon>Dictyostelium</taxon>
    </lineage>
</organism>
<name>Q54T96_DICDI</name>
<dbReference type="eggNOG" id="ENOG502RSS3">
    <property type="taxonomic scope" value="Eukaryota"/>
</dbReference>
<dbReference type="OMA" id="IILACHE"/>
<protein>
    <submittedName>
        <fullName evidence="2">Uncharacterized protein</fullName>
    </submittedName>
</protein>
<feature type="region of interest" description="Disordered" evidence="1">
    <location>
        <begin position="423"/>
        <end position="530"/>
    </location>
</feature>
<feature type="compositionally biased region" description="Basic and acidic residues" evidence="1">
    <location>
        <begin position="491"/>
        <end position="511"/>
    </location>
</feature>
<dbReference type="InParanoid" id="Q54T96"/>
<dbReference type="RefSeq" id="XP_640493.1">
    <property type="nucleotide sequence ID" value="XM_635401.1"/>
</dbReference>
<dbReference type="KEGG" id="ddi:DDB_G0281909"/>
<dbReference type="Gene3D" id="1.25.40.10">
    <property type="entry name" value="Tetratricopeptide repeat domain"/>
    <property type="match status" value="1"/>
</dbReference>
<sequence length="611" mass="70167">MTILSKVLVATGFLYGIYHVNNLVQEYKDYSLEQGYTLADFGFEQPTGLARPQKKKSARESNQVQQYTEEVQILSQRSKVFIDKGDYNSALPCLERIVEISQEYPPFASYGRNAILFIIKFSQEAGDYDLYSKYAKVLIESIDNPDKGELESIAKMVADFANRLLEADKSLNAIDIIKSSMERYSFPDKVKVDLILSLASLYRNTPNSSKKELKSILKAIKIAKSSTTPTLIINSLITLYEYYSKEGNFEKMRETVSSVEEHLDPKYSVSIYKYLAESAKSYEHYEDYYSLVDKLIGVLAKSEADPVNKENIVISVKLEKAETLMSTGSTEKAKEIYDQIKQNEYFCFATKSKSKYLSVEHVTSAKGLQSICVGQKLNTTLPSADTILVVDFENVEEKKEVEEEEKVEQVKVEQVKVEQVKVEQEEKEEEKKEEEEKVEEEKEKVEEEKVEEEKVEEEKVEEEKVEEEKVEEEEKEKVEEEKKEEEEVKVEEEPKQEEEKEEKVEEPKQEEEKVESEEVESEDEESTNVAKIIEISEDEKSIKVSELVVPTVNTITKPFTGESVTFENDSTKLSSHIGYLAKISLYDSTKTQLLDSLYQLIPPEKPKHSIK</sequence>
<gene>
    <name evidence="2" type="ORF">DDB_G0281909</name>
</gene>
<dbReference type="InterPro" id="IPR016024">
    <property type="entry name" value="ARM-type_fold"/>
</dbReference>
<feature type="compositionally biased region" description="Acidic residues" evidence="1">
    <location>
        <begin position="512"/>
        <end position="526"/>
    </location>
</feature>
<dbReference type="SMR" id="Q54T96"/>
<dbReference type="VEuPathDB" id="AmoebaDB:DDB_G0281909"/>